<reference evidence="2" key="1">
    <citation type="submission" date="2018-06" db="EMBL/GenBank/DDBJ databases">
        <authorList>
            <person name="Zhirakovskaya E."/>
        </authorList>
    </citation>
    <scope>NUCLEOTIDE SEQUENCE</scope>
</reference>
<feature type="region of interest" description="Disordered" evidence="1">
    <location>
        <begin position="21"/>
        <end position="61"/>
    </location>
</feature>
<evidence type="ECO:0000313" key="2">
    <source>
        <dbReference type="EMBL" id="VAX02476.1"/>
    </source>
</evidence>
<accession>A0A3B1A9N1</accession>
<evidence type="ECO:0000256" key="1">
    <source>
        <dbReference type="SAM" id="MobiDB-lite"/>
    </source>
</evidence>
<name>A0A3B1A9N1_9ZZZZ</name>
<dbReference type="EMBL" id="UOFV01000318">
    <property type="protein sequence ID" value="VAX02476.1"/>
    <property type="molecule type" value="Genomic_DNA"/>
</dbReference>
<proteinExistence type="predicted"/>
<gene>
    <name evidence="2" type="ORF">MNBD_GAMMA19-1057</name>
</gene>
<organism evidence="2">
    <name type="scientific">hydrothermal vent metagenome</name>
    <dbReference type="NCBI Taxonomy" id="652676"/>
    <lineage>
        <taxon>unclassified sequences</taxon>
        <taxon>metagenomes</taxon>
        <taxon>ecological metagenomes</taxon>
    </lineage>
</organism>
<dbReference type="AlphaFoldDB" id="A0A3B1A9N1"/>
<feature type="non-terminal residue" evidence="2">
    <location>
        <position position="91"/>
    </location>
</feature>
<protein>
    <submittedName>
        <fullName evidence="2">Uncharacterized protein</fullName>
    </submittedName>
</protein>
<sequence>MKKLILIPALAALLVFMSTTQASEGHDHGHDDDHGNMSGMKHDDHHDGHDSADHDEKGMSHKKESMFLVEKEVDGYNVSFHVMKAKAGKEM</sequence>
<feature type="compositionally biased region" description="Basic and acidic residues" evidence="1">
    <location>
        <begin position="24"/>
        <end position="61"/>
    </location>
</feature>